<feature type="region of interest" description="Disordered" evidence="1">
    <location>
        <begin position="647"/>
        <end position="715"/>
    </location>
</feature>
<keyword evidence="3" id="KW-1185">Reference proteome</keyword>
<reference evidence="2" key="1">
    <citation type="submission" date="2022-07" db="EMBL/GenBank/DDBJ databases">
        <authorList>
            <person name="Macas J."/>
            <person name="Novak P."/>
            <person name="Neumann P."/>
        </authorList>
    </citation>
    <scope>NUCLEOTIDE SEQUENCE</scope>
</reference>
<name>A0AAV0EFX7_9ASTE</name>
<dbReference type="PANTHER" id="PTHR34775:SF6">
    <property type="entry name" value="TRANSMEMBRANE PROTEIN"/>
    <property type="match status" value="1"/>
</dbReference>
<evidence type="ECO:0000256" key="1">
    <source>
        <dbReference type="SAM" id="MobiDB-lite"/>
    </source>
</evidence>
<protein>
    <submittedName>
        <fullName evidence="2">Uncharacterized protein</fullName>
    </submittedName>
</protein>
<feature type="compositionally biased region" description="Acidic residues" evidence="1">
    <location>
        <begin position="200"/>
        <end position="220"/>
    </location>
</feature>
<feature type="compositionally biased region" description="Polar residues" evidence="1">
    <location>
        <begin position="72"/>
        <end position="114"/>
    </location>
</feature>
<proteinExistence type="predicted"/>
<feature type="region of interest" description="Disordered" evidence="1">
    <location>
        <begin position="1"/>
        <end position="126"/>
    </location>
</feature>
<dbReference type="EMBL" id="CAMAPF010000927">
    <property type="protein sequence ID" value="CAH9122776.1"/>
    <property type="molecule type" value="Genomic_DNA"/>
</dbReference>
<feature type="compositionally biased region" description="Acidic residues" evidence="1">
    <location>
        <begin position="181"/>
        <end position="191"/>
    </location>
</feature>
<feature type="region of interest" description="Disordered" evidence="1">
    <location>
        <begin position="149"/>
        <end position="220"/>
    </location>
</feature>
<comment type="caution">
    <text evidence="2">The sequence shown here is derived from an EMBL/GenBank/DDBJ whole genome shotgun (WGS) entry which is preliminary data.</text>
</comment>
<accession>A0AAV0EFX7</accession>
<organism evidence="2 3">
    <name type="scientific">Cuscuta epithymum</name>
    <dbReference type="NCBI Taxonomy" id="186058"/>
    <lineage>
        <taxon>Eukaryota</taxon>
        <taxon>Viridiplantae</taxon>
        <taxon>Streptophyta</taxon>
        <taxon>Embryophyta</taxon>
        <taxon>Tracheophyta</taxon>
        <taxon>Spermatophyta</taxon>
        <taxon>Magnoliopsida</taxon>
        <taxon>eudicotyledons</taxon>
        <taxon>Gunneridae</taxon>
        <taxon>Pentapetalae</taxon>
        <taxon>asterids</taxon>
        <taxon>lamiids</taxon>
        <taxon>Solanales</taxon>
        <taxon>Convolvulaceae</taxon>
        <taxon>Cuscuteae</taxon>
        <taxon>Cuscuta</taxon>
        <taxon>Cuscuta subgen. Cuscuta</taxon>
    </lineage>
</organism>
<feature type="compositionally biased region" description="Low complexity" evidence="1">
    <location>
        <begin position="48"/>
        <end position="57"/>
    </location>
</feature>
<feature type="compositionally biased region" description="Low complexity" evidence="1">
    <location>
        <begin position="13"/>
        <end position="25"/>
    </location>
</feature>
<feature type="compositionally biased region" description="Polar residues" evidence="1">
    <location>
        <begin position="692"/>
        <end position="701"/>
    </location>
</feature>
<dbReference type="AlphaFoldDB" id="A0AAV0EFX7"/>
<feature type="compositionally biased region" description="Basic and acidic residues" evidence="1">
    <location>
        <begin position="170"/>
        <end position="180"/>
    </location>
</feature>
<dbReference type="Proteomes" id="UP001152523">
    <property type="component" value="Unassembled WGS sequence"/>
</dbReference>
<evidence type="ECO:0000313" key="2">
    <source>
        <dbReference type="EMBL" id="CAH9122776.1"/>
    </source>
</evidence>
<sequence>MGMDVPTFRKADSLSSSTALPLLSSPGAGNTNENLRNRVKPHTKHFMSSTISATSKSATKKKNILGERNEADSSYTPRKSLSNTPNTNFIQKSSSANLSQNCTPELNDDSSSNMYDPITNYLSPRPKYLRYKPNRRRELFLELENKKITSSDDEGSMGHAQGLPLPPQDDTLHLENKENVEEFGYDVESDDEAVKSDKDEKEEEEEEEEEEENEEEEEEKWFEHKSCSFNRWLKFLLLTMVVFLFPLFVSWMDDPPSLPSTETVMNGFSEIYHGFGVLPFDVNGSVSEHHNEIELSPSIDLWKLDDIGEIGMFSDVAEVQLLEDENDISMGNNIRPSEECCVQELEKETIETDENEAFDQFPVAAESIENNKADDVYEMEEGGSDPLKQYEAGEMTPERLSENDNPSGVIQEPVVVEPTASKESITEEFLEETEIETNGEDTVPSSIVFEQYTKESADVAVNNILQQIQQLTPAAAIIATLSLLPLLILAYAYSARHPRIPPPQQQSKPAVEPGTPNIDEKIEATAKASPLISPPVEEYHRYSTTNSNLLPSPECISSYRVEMENTPETNQLWGVSREDSSFSLLPLKDSRQEFSGSGYTKSLEVVELLGELVIGGEEVSSSSLMKKSKLLSETEESSYSISHFSDGSPIKLHHHPMETPISDSSSYERYSTGRKLPPKKKQGSKDGESTKKATITTTPVRRSTRLRNRGTMSSP</sequence>
<dbReference type="PANTHER" id="PTHR34775">
    <property type="entry name" value="TRANSMEMBRANE PROTEIN"/>
    <property type="match status" value="1"/>
</dbReference>
<evidence type="ECO:0000313" key="3">
    <source>
        <dbReference type="Proteomes" id="UP001152523"/>
    </source>
</evidence>
<gene>
    <name evidence="2" type="ORF">CEPIT_LOCUS24722</name>
</gene>